<evidence type="ECO:0000256" key="2">
    <source>
        <dbReference type="ARBA" id="ARBA00010004"/>
    </source>
</evidence>
<comment type="subcellular location">
    <subcellularLocation>
        <location evidence="1">Cell membrane</location>
        <topology evidence="1">Peripheral membrane protein</topology>
        <orientation evidence="1">Cytoplasmic side</orientation>
    </subcellularLocation>
</comment>
<evidence type="ECO:0000256" key="4">
    <source>
        <dbReference type="ARBA" id="ARBA00022448"/>
    </source>
</evidence>
<evidence type="ECO:0000256" key="3">
    <source>
        <dbReference type="ARBA" id="ARBA00020392"/>
    </source>
</evidence>
<evidence type="ECO:0000313" key="13">
    <source>
        <dbReference type="Proteomes" id="UP000664073"/>
    </source>
</evidence>
<proteinExistence type="inferred from homology"/>
<keyword evidence="7" id="KW-1005">Bacterial flagellum biogenesis</keyword>
<evidence type="ECO:0000256" key="10">
    <source>
        <dbReference type="ARBA" id="ARBA00023225"/>
    </source>
</evidence>
<dbReference type="GO" id="GO:0044781">
    <property type="term" value="P:bacterial-type flagellum organization"/>
    <property type="evidence" value="ECO:0007669"/>
    <property type="project" value="UniProtKB-KW"/>
</dbReference>
<dbReference type="GO" id="GO:0015031">
    <property type="term" value="P:protein transport"/>
    <property type="evidence" value="ECO:0007669"/>
    <property type="project" value="UniProtKB-KW"/>
</dbReference>
<organism evidence="12 13">
    <name type="scientific">Acetobacter garciniae</name>
    <dbReference type="NCBI Taxonomy" id="2817435"/>
    <lineage>
        <taxon>Bacteria</taxon>
        <taxon>Pseudomonadati</taxon>
        <taxon>Pseudomonadota</taxon>
        <taxon>Alphaproteobacteria</taxon>
        <taxon>Acetobacterales</taxon>
        <taxon>Acetobacteraceae</taxon>
        <taxon>Acetobacter</taxon>
    </lineage>
</organism>
<gene>
    <name evidence="12" type="ORF">J2D77_06240</name>
</gene>
<evidence type="ECO:0000256" key="11">
    <source>
        <dbReference type="SAM" id="Coils"/>
    </source>
</evidence>
<keyword evidence="9" id="KW-0472">Membrane</keyword>
<keyword evidence="10" id="KW-1006">Bacterial flagellum protein export</keyword>
<sequence length="142" mass="15623">MMDPRTRALHALARLRKTEADQAQAALAQALADERTASGTVDACRARIESERVAATGDITLAEAFRDWLPIGREAVERAQEALNAARRASGQARAAMIRANAALKAAQAIVDKRQEEENEIRARREQAEIDDLSRRNSMTLT</sequence>
<keyword evidence="12" id="KW-0282">Flagellum</keyword>
<protein>
    <recommendedName>
        <fullName evidence="3">Flagellar FliJ protein</fullName>
    </recommendedName>
</protein>
<dbReference type="AlphaFoldDB" id="A0A939HN55"/>
<reference evidence="12" key="1">
    <citation type="submission" date="2021-03" db="EMBL/GenBank/DDBJ databases">
        <title>The complete genome sequence of Acetobacter sp. TBRC 12339.</title>
        <authorList>
            <person name="Charoenyingcharoen P."/>
            <person name="Yukphan P."/>
        </authorList>
    </citation>
    <scope>NUCLEOTIDE SEQUENCE</scope>
    <source>
        <strain evidence="12">TBRC 12339</strain>
    </source>
</reference>
<dbReference type="EMBL" id="JAFVMH010000002">
    <property type="protein sequence ID" value="MBO1324749.1"/>
    <property type="molecule type" value="Genomic_DNA"/>
</dbReference>
<accession>A0A939HN55</accession>
<evidence type="ECO:0000256" key="6">
    <source>
        <dbReference type="ARBA" id="ARBA00022500"/>
    </source>
</evidence>
<keyword evidence="12" id="KW-0966">Cell projection</keyword>
<dbReference type="Gene3D" id="1.10.287.1700">
    <property type="match status" value="1"/>
</dbReference>
<dbReference type="Proteomes" id="UP000664073">
    <property type="component" value="Unassembled WGS sequence"/>
</dbReference>
<dbReference type="GO" id="GO:0005886">
    <property type="term" value="C:plasma membrane"/>
    <property type="evidence" value="ECO:0007669"/>
    <property type="project" value="UniProtKB-SubCell"/>
</dbReference>
<evidence type="ECO:0000256" key="9">
    <source>
        <dbReference type="ARBA" id="ARBA00023136"/>
    </source>
</evidence>
<comment type="caution">
    <text evidence="12">The sequence shown here is derived from an EMBL/GenBank/DDBJ whole genome shotgun (WGS) entry which is preliminary data.</text>
</comment>
<feature type="coiled-coil region" evidence="11">
    <location>
        <begin position="76"/>
        <end position="136"/>
    </location>
</feature>
<evidence type="ECO:0000256" key="8">
    <source>
        <dbReference type="ARBA" id="ARBA00022927"/>
    </source>
</evidence>
<evidence type="ECO:0000256" key="1">
    <source>
        <dbReference type="ARBA" id="ARBA00004413"/>
    </source>
</evidence>
<keyword evidence="12" id="KW-0969">Cilium</keyword>
<keyword evidence="11" id="KW-0175">Coiled coil</keyword>
<keyword evidence="4" id="KW-0813">Transport</keyword>
<evidence type="ECO:0000256" key="7">
    <source>
        <dbReference type="ARBA" id="ARBA00022795"/>
    </source>
</evidence>
<dbReference type="GO" id="GO:0009288">
    <property type="term" value="C:bacterial-type flagellum"/>
    <property type="evidence" value="ECO:0007669"/>
    <property type="project" value="InterPro"/>
</dbReference>
<dbReference type="InterPro" id="IPR012823">
    <property type="entry name" value="Flagell_FliJ"/>
</dbReference>
<name>A0A939HN55_9PROT</name>
<comment type="similarity">
    <text evidence="2">Belongs to the FliJ family.</text>
</comment>
<keyword evidence="6" id="KW-0145">Chemotaxis</keyword>
<dbReference type="GO" id="GO:0071973">
    <property type="term" value="P:bacterial-type flagellum-dependent cell motility"/>
    <property type="evidence" value="ECO:0007669"/>
    <property type="project" value="InterPro"/>
</dbReference>
<dbReference type="GO" id="GO:0006935">
    <property type="term" value="P:chemotaxis"/>
    <property type="evidence" value="ECO:0007669"/>
    <property type="project" value="UniProtKB-KW"/>
</dbReference>
<evidence type="ECO:0000256" key="5">
    <source>
        <dbReference type="ARBA" id="ARBA00022475"/>
    </source>
</evidence>
<evidence type="ECO:0000313" key="12">
    <source>
        <dbReference type="EMBL" id="MBO1324749.1"/>
    </source>
</evidence>
<keyword evidence="13" id="KW-1185">Reference proteome</keyword>
<dbReference type="InterPro" id="IPR053716">
    <property type="entry name" value="Flag_assembly_chemotaxis_eff"/>
</dbReference>
<keyword evidence="5" id="KW-1003">Cell membrane</keyword>
<dbReference type="Pfam" id="PF02050">
    <property type="entry name" value="FliJ"/>
    <property type="match status" value="1"/>
</dbReference>
<keyword evidence="8" id="KW-0653">Protein transport</keyword>